<feature type="region of interest" description="Disordered" evidence="1">
    <location>
        <begin position="107"/>
        <end position="133"/>
    </location>
</feature>
<feature type="region of interest" description="Disordered" evidence="1">
    <location>
        <begin position="158"/>
        <end position="193"/>
    </location>
</feature>
<feature type="compositionally biased region" description="Low complexity" evidence="1">
    <location>
        <begin position="167"/>
        <end position="184"/>
    </location>
</feature>
<dbReference type="GO" id="GO:0044695">
    <property type="term" value="C:Dsc E3 ubiquitin ligase complex"/>
    <property type="evidence" value="ECO:0007669"/>
    <property type="project" value="InterPro"/>
</dbReference>
<keyword evidence="5" id="KW-1185">Reference proteome</keyword>
<accession>A0A420Y646</accession>
<keyword evidence="2" id="KW-1133">Transmembrane helix</keyword>
<dbReference type="Pfam" id="PF13373">
    <property type="entry name" value="Dsc3_C"/>
    <property type="match status" value="1"/>
</dbReference>
<dbReference type="InterPro" id="IPR045226">
    <property type="entry name" value="Dsc3"/>
</dbReference>
<feature type="transmembrane region" description="Helical" evidence="2">
    <location>
        <begin position="304"/>
        <end position="323"/>
    </location>
</feature>
<dbReference type="PANTHER" id="PTHR28049:SF1">
    <property type="entry name" value="DSC E3 UBIQUITIN LIGASE COMPLEX SUBUNIT 3"/>
    <property type="match status" value="1"/>
</dbReference>
<dbReference type="EMBL" id="QVQW01000044">
    <property type="protein sequence ID" value="RKU43307.1"/>
    <property type="molecule type" value="Genomic_DNA"/>
</dbReference>
<name>A0A420Y646_9PEZI</name>
<dbReference type="OrthoDB" id="2556122at2759"/>
<feature type="compositionally biased region" description="Low complexity" evidence="1">
    <location>
        <begin position="29"/>
        <end position="38"/>
    </location>
</feature>
<dbReference type="PANTHER" id="PTHR28049">
    <property type="entry name" value="TRANSMEMBRANE PROTEIN YOR223W"/>
    <property type="match status" value="1"/>
</dbReference>
<evidence type="ECO:0000256" key="2">
    <source>
        <dbReference type="SAM" id="Phobius"/>
    </source>
</evidence>
<evidence type="ECO:0000259" key="3">
    <source>
        <dbReference type="PROSITE" id="PS50053"/>
    </source>
</evidence>
<reference evidence="4 5" key="1">
    <citation type="submission" date="2018-08" db="EMBL/GenBank/DDBJ databases">
        <title>Draft genome of the lignicolous fungus Coniochaeta pulveracea.</title>
        <authorList>
            <person name="Borstlap C.J."/>
            <person name="De Witt R.N."/>
            <person name="Botha A."/>
            <person name="Volschenk H."/>
        </authorList>
    </citation>
    <scope>NUCLEOTIDE SEQUENCE [LARGE SCALE GENOMIC DNA]</scope>
    <source>
        <strain evidence="4 5">CAB683</strain>
    </source>
</reference>
<keyword evidence="2" id="KW-0812">Transmembrane</keyword>
<feature type="region of interest" description="Disordered" evidence="1">
    <location>
        <begin position="1"/>
        <end position="41"/>
    </location>
</feature>
<feature type="compositionally biased region" description="Low complexity" evidence="1">
    <location>
        <begin position="1"/>
        <end position="12"/>
    </location>
</feature>
<dbReference type="Pfam" id="PF10302">
    <property type="entry name" value="Dsc3_N"/>
    <property type="match status" value="1"/>
</dbReference>
<dbReference type="AlphaFoldDB" id="A0A420Y646"/>
<feature type="domain" description="Ubiquitin-like" evidence="3">
    <location>
        <begin position="45"/>
        <end position="107"/>
    </location>
</feature>
<dbReference type="PROSITE" id="PS50053">
    <property type="entry name" value="UBIQUITIN_2"/>
    <property type="match status" value="1"/>
</dbReference>
<protein>
    <recommendedName>
        <fullName evidence="3">Ubiquitin-like domain-containing protein</fullName>
    </recommendedName>
</protein>
<organism evidence="4 5">
    <name type="scientific">Coniochaeta pulveracea</name>
    <dbReference type="NCBI Taxonomy" id="177199"/>
    <lineage>
        <taxon>Eukaryota</taxon>
        <taxon>Fungi</taxon>
        <taxon>Dikarya</taxon>
        <taxon>Ascomycota</taxon>
        <taxon>Pezizomycotina</taxon>
        <taxon>Sordariomycetes</taxon>
        <taxon>Sordariomycetidae</taxon>
        <taxon>Coniochaetales</taxon>
        <taxon>Coniochaetaceae</taxon>
        <taxon>Coniochaeta</taxon>
    </lineage>
</organism>
<feature type="transmembrane region" description="Helical" evidence="2">
    <location>
        <begin position="273"/>
        <end position="292"/>
    </location>
</feature>
<keyword evidence="2" id="KW-0472">Membrane</keyword>
<comment type="caution">
    <text evidence="4">The sequence shown here is derived from an EMBL/GenBank/DDBJ whole genome shotgun (WGS) entry which is preliminary data.</text>
</comment>
<dbReference type="Proteomes" id="UP000275385">
    <property type="component" value="Unassembled WGS sequence"/>
</dbReference>
<dbReference type="InterPro" id="IPR019413">
    <property type="entry name" value="Dsc3_ub-like_dom"/>
</dbReference>
<dbReference type="InterPro" id="IPR025390">
    <property type="entry name" value="Dsc3_C"/>
</dbReference>
<dbReference type="GO" id="GO:0005783">
    <property type="term" value="C:endoplasmic reticulum"/>
    <property type="evidence" value="ECO:0007669"/>
    <property type="project" value="TreeGrafter"/>
</dbReference>
<evidence type="ECO:0000313" key="4">
    <source>
        <dbReference type="EMBL" id="RKU43307.1"/>
    </source>
</evidence>
<dbReference type="SUPFAM" id="SSF54236">
    <property type="entry name" value="Ubiquitin-like"/>
    <property type="match status" value="1"/>
</dbReference>
<evidence type="ECO:0000313" key="5">
    <source>
        <dbReference type="Proteomes" id="UP000275385"/>
    </source>
</evidence>
<dbReference type="InterPro" id="IPR000626">
    <property type="entry name" value="Ubiquitin-like_dom"/>
</dbReference>
<gene>
    <name evidence="4" type="ORF">DL546_001848</name>
</gene>
<dbReference type="InterPro" id="IPR029071">
    <property type="entry name" value="Ubiquitin-like_domsf"/>
</dbReference>
<sequence>MSSSVSSSRSSSKTPSRPVNLTVPDKPLARPSSPRSLSYNTPPPLHLTIRFSNSLPDLSLDILRPHETTVAALKSQIRTHLSDANKNRRLRFIHGGKILPDTSVLSSVLRAPPPSSAPEDDTTKGKGKGKGVEGRVERRVYVNCSIGDVLTPEEIEAEGKAATTRIPASSLPSPAQSSLQSRRASPPHRPRGFDRLLDTGATQADVNHLRLQFRNIQAARHTPDTMPSPDTLRSMEDAWLESNATPGGGQTVIAGEEEMMGDDQGMAGLLDTLVKAMCIGFLFPLGSVMWLIREEGMWSRRWQVFASFGFLLSFAIGLIRAMTGEGQ</sequence>
<proteinExistence type="predicted"/>
<evidence type="ECO:0000256" key="1">
    <source>
        <dbReference type="SAM" id="MobiDB-lite"/>
    </source>
</evidence>
<dbReference type="Gene3D" id="3.10.20.90">
    <property type="entry name" value="Phosphatidylinositol 3-kinase Catalytic Subunit, Chain A, domain 1"/>
    <property type="match status" value="1"/>
</dbReference>